<evidence type="ECO:0000256" key="1">
    <source>
        <dbReference type="SAM" id="MobiDB-lite"/>
    </source>
</evidence>
<protein>
    <recommendedName>
        <fullName evidence="2">F-box domain-containing protein</fullName>
    </recommendedName>
</protein>
<dbReference type="GeneID" id="27361417"/>
<evidence type="ECO:0000313" key="3">
    <source>
        <dbReference type="EMBL" id="KIW38370.1"/>
    </source>
</evidence>
<feature type="domain" description="F-box" evidence="2">
    <location>
        <begin position="67"/>
        <end position="107"/>
    </location>
</feature>
<feature type="region of interest" description="Disordered" evidence="1">
    <location>
        <begin position="380"/>
        <end position="403"/>
    </location>
</feature>
<dbReference type="SMART" id="SM00256">
    <property type="entry name" value="FBOX"/>
    <property type="match status" value="1"/>
</dbReference>
<dbReference type="Gene3D" id="1.20.1280.50">
    <property type="match status" value="1"/>
</dbReference>
<dbReference type="SUPFAM" id="SSF81383">
    <property type="entry name" value="F-box domain"/>
    <property type="match status" value="1"/>
</dbReference>
<dbReference type="AlphaFoldDB" id="A0A0D2D7I8"/>
<organism evidence="3 4">
    <name type="scientific">Exophiala oligosperma</name>
    <dbReference type="NCBI Taxonomy" id="215243"/>
    <lineage>
        <taxon>Eukaryota</taxon>
        <taxon>Fungi</taxon>
        <taxon>Dikarya</taxon>
        <taxon>Ascomycota</taxon>
        <taxon>Pezizomycotina</taxon>
        <taxon>Eurotiomycetes</taxon>
        <taxon>Chaetothyriomycetidae</taxon>
        <taxon>Chaetothyriales</taxon>
        <taxon>Herpotrichiellaceae</taxon>
        <taxon>Exophiala</taxon>
    </lineage>
</organism>
<dbReference type="Proteomes" id="UP000053342">
    <property type="component" value="Unassembled WGS sequence"/>
</dbReference>
<accession>A0A0D2D7I8</accession>
<evidence type="ECO:0000259" key="2">
    <source>
        <dbReference type="SMART" id="SM00256"/>
    </source>
</evidence>
<proteinExistence type="predicted"/>
<gene>
    <name evidence="3" type="ORF">PV06_09343</name>
</gene>
<dbReference type="InterPro" id="IPR036047">
    <property type="entry name" value="F-box-like_dom_sf"/>
</dbReference>
<sequence length="597" mass="68420">MRCLEICVCRNCKETHCESAWQSCRLSGVATTMSPCSEELVCRFNNDDGIHAALDKNTTSSTSIADLSEDIFLLVLRDLSAWDLVSCQRVCSSWRSAFSREGYIRLVLQNYPRTREIRSLPRSALNFNSSFRPSSLGWQELLLLIATRYRNLSRGTARQVLRYPMAPLEQHGDWYSVGQWEYHESQPGGRLYYETAAIHLSKLGAKPYLFRPTMWSYDDGLLVYAPSSRCLGDKGYFPETLSLLDLSTGRQCPVPFSNEGKIIRNLRLKDRTLIIEWAEKDPFHNLNAMEQVNRHFANCFDVRRRGGGGDDDHEPWEVCWRSEWKMHFLGLPPNYHDRFFSTHDSTHYAVYFWQPNRSMYTGDEELPIESLSVWDISRRSPYRPSTDPSGRFRPPDHHRRRDGPRVVSRFSFTDMDFVGVRQHASIALMSLRVDSGTRSLTVRENVNVAGQGYFDPAERLWCARTTTFPFEGQGPRLYREWDGNLPPYRGHCSMESADVEESERWFLPVMDVVDADAGVRMSLVETCFSGQSVENRLVVRLKVTGAADTTTAAAAVDEWVTLEDQLAAEVSAMGRIAGDERWLVGQNDRMEIVVLKF</sequence>
<dbReference type="InterPro" id="IPR001810">
    <property type="entry name" value="F-box_dom"/>
</dbReference>
<dbReference type="VEuPathDB" id="FungiDB:PV06_09343"/>
<reference evidence="3 4" key="1">
    <citation type="submission" date="2015-01" db="EMBL/GenBank/DDBJ databases">
        <title>The Genome Sequence of Exophiala oligosperma CBS72588.</title>
        <authorList>
            <consortium name="The Broad Institute Genomics Platform"/>
            <person name="Cuomo C."/>
            <person name="de Hoog S."/>
            <person name="Gorbushina A."/>
            <person name="Stielow B."/>
            <person name="Teixiera M."/>
            <person name="Abouelleil A."/>
            <person name="Chapman S.B."/>
            <person name="Priest M."/>
            <person name="Young S.K."/>
            <person name="Wortman J."/>
            <person name="Nusbaum C."/>
            <person name="Birren B."/>
        </authorList>
    </citation>
    <scope>NUCLEOTIDE SEQUENCE [LARGE SCALE GENOMIC DNA]</scope>
    <source>
        <strain evidence="3 4">CBS 72588</strain>
    </source>
</reference>
<evidence type="ECO:0000313" key="4">
    <source>
        <dbReference type="Proteomes" id="UP000053342"/>
    </source>
</evidence>
<dbReference type="EMBL" id="KN847341">
    <property type="protein sequence ID" value="KIW38370.1"/>
    <property type="molecule type" value="Genomic_DNA"/>
</dbReference>
<dbReference type="Pfam" id="PF00646">
    <property type="entry name" value="F-box"/>
    <property type="match status" value="1"/>
</dbReference>
<dbReference type="HOGENOM" id="CLU_020490_2_0_1"/>
<dbReference type="RefSeq" id="XP_016258586.1">
    <property type="nucleotide sequence ID" value="XM_016410779.1"/>
</dbReference>
<name>A0A0D2D7I8_9EURO</name>
<keyword evidence="4" id="KW-1185">Reference proteome</keyword>
<dbReference type="OrthoDB" id="5334391at2759"/>